<evidence type="ECO:0000256" key="2">
    <source>
        <dbReference type="ARBA" id="ARBA00008390"/>
    </source>
</evidence>
<dbReference type="Gene3D" id="2.40.128.20">
    <property type="match status" value="1"/>
</dbReference>
<evidence type="ECO:0000259" key="4">
    <source>
        <dbReference type="Pfam" id="PF00061"/>
    </source>
</evidence>
<comment type="similarity">
    <text evidence="2">Belongs to the calycin superfamily. Fatty-acid binding protein (FABP) family.</text>
</comment>
<evidence type="ECO:0000313" key="5">
    <source>
        <dbReference type="Ensembl" id="ENSCHIP00010041524.1"/>
    </source>
</evidence>
<dbReference type="PANTHER" id="PTHR11955">
    <property type="entry name" value="FATTY ACID BINDING PROTEIN"/>
    <property type="match status" value="1"/>
</dbReference>
<feature type="domain" description="Lipocalin/cytosolic fatty-acid binding" evidence="4">
    <location>
        <begin position="18"/>
        <end position="110"/>
    </location>
</feature>
<keyword evidence="3" id="KW-0963">Cytoplasm</keyword>
<reference evidence="5" key="2">
    <citation type="submission" date="2025-08" db="UniProtKB">
        <authorList>
            <consortium name="Ensembl"/>
        </authorList>
    </citation>
    <scope>IDENTIFICATION</scope>
</reference>
<sequence length="160" mass="18461">MMQFFLKANLSRMVDLFQGTWKSISCENFEEYMKELGVSVAVQNLAGSAKPRIIISADGDKVSIKTESTFKNSEISFKIGEEFDETTIDNRKVKKTTDKGNLFLVYLISMYLHKSVKIIKEHALKVIKRQLTISKLVTENRQKFRMKKSGHNLILDLFLF</sequence>
<evidence type="ECO:0000256" key="3">
    <source>
        <dbReference type="ARBA" id="ARBA00022490"/>
    </source>
</evidence>
<organism evidence="5">
    <name type="scientific">Capra hircus</name>
    <name type="common">Goat</name>
    <dbReference type="NCBI Taxonomy" id="9925"/>
    <lineage>
        <taxon>Eukaryota</taxon>
        <taxon>Metazoa</taxon>
        <taxon>Chordata</taxon>
        <taxon>Craniata</taxon>
        <taxon>Vertebrata</taxon>
        <taxon>Euteleostomi</taxon>
        <taxon>Mammalia</taxon>
        <taxon>Eutheria</taxon>
        <taxon>Laurasiatheria</taxon>
        <taxon>Artiodactyla</taxon>
        <taxon>Ruminantia</taxon>
        <taxon>Pecora</taxon>
        <taxon>Bovidae</taxon>
        <taxon>Caprinae</taxon>
        <taxon>Capra</taxon>
    </lineage>
</organism>
<dbReference type="Pfam" id="PF00061">
    <property type="entry name" value="Lipocalin"/>
    <property type="match status" value="1"/>
</dbReference>
<dbReference type="InterPro" id="IPR000463">
    <property type="entry name" value="Fatty_acid-bd"/>
</dbReference>
<reference evidence="5" key="1">
    <citation type="submission" date="2019-03" db="EMBL/GenBank/DDBJ databases">
        <title>Genome sequencing and reference-guided assembly of Black Bengal Goat (Capra hircus).</title>
        <authorList>
            <person name="Siddiki A.Z."/>
            <person name="Baten A."/>
            <person name="Billah M."/>
            <person name="Alam M.A.U."/>
            <person name="Shawrob K.S.M."/>
            <person name="Saha S."/>
            <person name="Chowdhury M."/>
            <person name="Rahman A.H."/>
            <person name="Stear M."/>
            <person name="Miah G."/>
            <person name="Das G.B."/>
            <person name="Hossain M.M."/>
            <person name="Kumkum M."/>
            <person name="Islam M.S."/>
            <person name="Mollah A.M."/>
            <person name="Ahsan A."/>
            <person name="Tusar F."/>
            <person name="Khan M.K.I."/>
        </authorList>
    </citation>
    <scope>NUCLEOTIDE SEQUENCE [LARGE SCALE GENOMIC DNA]</scope>
</reference>
<evidence type="ECO:0000256" key="1">
    <source>
        <dbReference type="ARBA" id="ARBA00004496"/>
    </source>
</evidence>
<protein>
    <recommendedName>
        <fullName evidence="4">Lipocalin/cytosolic fatty-acid binding domain-containing protein</fullName>
    </recommendedName>
</protein>
<dbReference type="InterPro" id="IPR012674">
    <property type="entry name" value="Calycin"/>
</dbReference>
<dbReference type="InterPro" id="IPR000566">
    <property type="entry name" value="Lipocln_cytosolic_FA-bd_dom"/>
</dbReference>
<dbReference type="GO" id="GO:0008289">
    <property type="term" value="F:lipid binding"/>
    <property type="evidence" value="ECO:0007669"/>
    <property type="project" value="InterPro"/>
</dbReference>
<accession>A0A8C2SBL0</accession>
<dbReference type="PRINTS" id="PR00178">
    <property type="entry name" value="FATTYACIDBP"/>
</dbReference>
<dbReference type="SUPFAM" id="SSF50814">
    <property type="entry name" value="Lipocalins"/>
    <property type="match status" value="1"/>
</dbReference>
<dbReference type="Ensembl" id="ENSCHIT00010057844.1">
    <property type="protein sequence ID" value="ENSCHIP00010041524.1"/>
    <property type="gene ID" value="ENSCHIG00010030396.1"/>
</dbReference>
<dbReference type="GO" id="GO:0005737">
    <property type="term" value="C:cytoplasm"/>
    <property type="evidence" value="ECO:0007669"/>
    <property type="project" value="UniProtKB-SubCell"/>
</dbReference>
<dbReference type="AlphaFoldDB" id="A0A8C2SBL0"/>
<dbReference type="InterPro" id="IPR031259">
    <property type="entry name" value="ILBP"/>
</dbReference>
<proteinExistence type="inferred from homology"/>
<comment type="subcellular location">
    <subcellularLocation>
        <location evidence="1">Cytoplasm</location>
    </subcellularLocation>
</comment>
<name>A0A8C2SBL0_CAPHI</name>